<dbReference type="AlphaFoldDB" id="X1E3D6"/>
<name>X1E3D6_9ZZZZ</name>
<dbReference type="EMBL" id="BART01022997">
    <property type="protein sequence ID" value="GAH03173.1"/>
    <property type="molecule type" value="Genomic_DNA"/>
</dbReference>
<organism evidence="1">
    <name type="scientific">marine sediment metagenome</name>
    <dbReference type="NCBI Taxonomy" id="412755"/>
    <lineage>
        <taxon>unclassified sequences</taxon>
        <taxon>metagenomes</taxon>
        <taxon>ecological metagenomes</taxon>
    </lineage>
</organism>
<gene>
    <name evidence="1" type="ORF">S01H4_41968</name>
</gene>
<reference evidence="1" key="1">
    <citation type="journal article" date="2014" name="Front. Microbiol.">
        <title>High frequency of phylogenetically diverse reductive dehalogenase-homologous genes in deep subseafloor sedimentary metagenomes.</title>
        <authorList>
            <person name="Kawai M."/>
            <person name="Futagami T."/>
            <person name="Toyoda A."/>
            <person name="Takaki Y."/>
            <person name="Nishi S."/>
            <person name="Hori S."/>
            <person name="Arai W."/>
            <person name="Tsubouchi T."/>
            <person name="Morono Y."/>
            <person name="Uchiyama I."/>
            <person name="Ito T."/>
            <person name="Fujiyama A."/>
            <person name="Inagaki F."/>
            <person name="Takami H."/>
        </authorList>
    </citation>
    <scope>NUCLEOTIDE SEQUENCE</scope>
    <source>
        <strain evidence="1">Expedition CK06-06</strain>
    </source>
</reference>
<proteinExistence type="predicted"/>
<sequence>MGGEEIKESFVGKCSLKRSFPTYTKGKRARIIIGFCHGLKK</sequence>
<accession>X1E3D6</accession>
<evidence type="ECO:0000313" key="1">
    <source>
        <dbReference type="EMBL" id="GAH03173.1"/>
    </source>
</evidence>
<comment type="caution">
    <text evidence="1">The sequence shown here is derived from an EMBL/GenBank/DDBJ whole genome shotgun (WGS) entry which is preliminary data.</text>
</comment>
<protein>
    <submittedName>
        <fullName evidence="1">Uncharacterized protein</fullName>
    </submittedName>
</protein>